<dbReference type="HAMAP" id="MF_01926">
    <property type="entry name" value="PurS"/>
    <property type="match status" value="1"/>
</dbReference>
<evidence type="ECO:0000256" key="3">
    <source>
        <dbReference type="ARBA" id="ARBA00022741"/>
    </source>
</evidence>
<dbReference type="GO" id="GO:0005737">
    <property type="term" value="C:cytoplasm"/>
    <property type="evidence" value="ECO:0007669"/>
    <property type="project" value="UniProtKB-SubCell"/>
</dbReference>
<protein>
    <recommendedName>
        <fullName evidence="6">Phosphoribosylformylglycinamidine synthase subunit PurS</fullName>
        <shortName evidence="6">FGAM synthase</shortName>
        <ecNumber evidence="6">6.3.5.3</ecNumber>
    </recommendedName>
    <alternativeName>
        <fullName evidence="6">Formylglycinamide ribonucleotide amidotransferase subunit III</fullName>
        <shortName evidence="6">FGAR amidotransferase III</shortName>
        <shortName evidence="6">FGAR-AT III</shortName>
    </alternativeName>
    <alternativeName>
        <fullName evidence="6">Phosphoribosylformylglycinamidine synthase subunit III</fullName>
    </alternativeName>
</protein>
<evidence type="ECO:0000256" key="6">
    <source>
        <dbReference type="HAMAP-Rule" id="MF_01926"/>
    </source>
</evidence>
<dbReference type="GO" id="GO:0005524">
    <property type="term" value="F:ATP binding"/>
    <property type="evidence" value="ECO:0007669"/>
    <property type="project" value="UniProtKB-UniRule"/>
</dbReference>
<keyword evidence="5 6" id="KW-0067">ATP-binding</keyword>
<dbReference type="AlphaFoldDB" id="K6WAV7"/>
<comment type="pathway">
    <text evidence="6">Purine metabolism; IMP biosynthesis via de novo pathway; 5-amino-1-(5-phospho-D-ribosyl)imidazole from N(2)-formyl-N(1)-(5-phospho-D-ribosyl)glycinamide: step 1/2.</text>
</comment>
<dbReference type="Gene3D" id="3.30.1280.10">
    <property type="entry name" value="Phosphoribosylformylglycinamidine synthase subunit PurS"/>
    <property type="match status" value="1"/>
</dbReference>
<organism evidence="8 9">
    <name type="scientific">Austwickia chelonae NBRC 105200</name>
    <dbReference type="NCBI Taxonomy" id="1184607"/>
    <lineage>
        <taxon>Bacteria</taxon>
        <taxon>Bacillati</taxon>
        <taxon>Actinomycetota</taxon>
        <taxon>Actinomycetes</taxon>
        <taxon>Micrococcales</taxon>
        <taxon>Dermatophilaceae</taxon>
        <taxon>Austwickia</taxon>
    </lineage>
</organism>
<comment type="catalytic activity">
    <reaction evidence="6">
        <text>N(2)-formyl-N(1)-(5-phospho-beta-D-ribosyl)glycinamide + L-glutamine + ATP + H2O = 2-formamido-N(1)-(5-O-phospho-beta-D-ribosyl)acetamidine + L-glutamate + ADP + phosphate + H(+)</text>
        <dbReference type="Rhea" id="RHEA:17129"/>
        <dbReference type="ChEBI" id="CHEBI:15377"/>
        <dbReference type="ChEBI" id="CHEBI:15378"/>
        <dbReference type="ChEBI" id="CHEBI:29985"/>
        <dbReference type="ChEBI" id="CHEBI:30616"/>
        <dbReference type="ChEBI" id="CHEBI:43474"/>
        <dbReference type="ChEBI" id="CHEBI:58359"/>
        <dbReference type="ChEBI" id="CHEBI:147286"/>
        <dbReference type="ChEBI" id="CHEBI:147287"/>
        <dbReference type="ChEBI" id="CHEBI:456216"/>
        <dbReference type="EC" id="6.3.5.3"/>
    </reaction>
</comment>
<dbReference type="EMBL" id="BAGZ01000017">
    <property type="protein sequence ID" value="GAB78977.1"/>
    <property type="molecule type" value="Genomic_DNA"/>
</dbReference>
<evidence type="ECO:0000313" key="9">
    <source>
        <dbReference type="Proteomes" id="UP000008495"/>
    </source>
</evidence>
<comment type="function">
    <text evidence="6">Part of the phosphoribosylformylglycinamidine synthase complex involved in the purines biosynthetic pathway. Catalyzes the ATP-dependent conversion of formylglycinamide ribonucleotide (FGAR) and glutamine to yield formylglycinamidine ribonucleotide (FGAM) and glutamate. The FGAM synthase complex is composed of three subunits. PurQ produces an ammonia molecule by converting glutamine to glutamate. PurL transfers the ammonia molecule to FGAR to form FGAM in an ATP-dependent manner. PurS interacts with PurQ and PurL and is thought to assist in the transfer of the ammonia molecule from PurQ to PurL.</text>
</comment>
<dbReference type="NCBIfam" id="TIGR00302">
    <property type="entry name" value="phosphoribosylformylglycinamidine synthase subunit PurS"/>
    <property type="match status" value="1"/>
</dbReference>
<evidence type="ECO:0000256" key="1">
    <source>
        <dbReference type="ARBA" id="ARBA00022490"/>
    </source>
</evidence>
<evidence type="ECO:0000256" key="4">
    <source>
        <dbReference type="ARBA" id="ARBA00022755"/>
    </source>
</evidence>
<evidence type="ECO:0000256" key="5">
    <source>
        <dbReference type="ARBA" id="ARBA00022840"/>
    </source>
</evidence>
<keyword evidence="4 6" id="KW-0658">Purine biosynthesis</keyword>
<dbReference type="PANTHER" id="PTHR34696">
    <property type="entry name" value="PHOSPHORIBOSYLFORMYLGLYCINAMIDINE SYNTHASE SUBUNIT PURS"/>
    <property type="match status" value="1"/>
</dbReference>
<feature type="compositionally biased region" description="Basic and acidic residues" evidence="7">
    <location>
        <begin position="109"/>
        <end position="120"/>
    </location>
</feature>
<accession>K6WAV7</accession>
<proteinExistence type="inferred from homology"/>
<evidence type="ECO:0000256" key="2">
    <source>
        <dbReference type="ARBA" id="ARBA00022598"/>
    </source>
</evidence>
<evidence type="ECO:0000313" key="8">
    <source>
        <dbReference type="EMBL" id="GAB78977.1"/>
    </source>
</evidence>
<keyword evidence="3 6" id="KW-0547">Nucleotide-binding</keyword>
<dbReference type="SUPFAM" id="SSF82697">
    <property type="entry name" value="PurS-like"/>
    <property type="match status" value="1"/>
</dbReference>
<dbReference type="GO" id="GO:0004642">
    <property type="term" value="F:phosphoribosylformylglycinamidine synthase activity"/>
    <property type="evidence" value="ECO:0007669"/>
    <property type="project" value="UniProtKB-UniRule"/>
</dbReference>
<keyword evidence="2 6" id="KW-0436">Ligase</keyword>
<comment type="caution">
    <text evidence="8">The sequence shown here is derived from an EMBL/GenBank/DDBJ whole genome shotgun (WGS) entry which is preliminary data.</text>
</comment>
<dbReference type="EC" id="6.3.5.3" evidence="6"/>
<keyword evidence="1 6" id="KW-0963">Cytoplasm</keyword>
<dbReference type="UniPathway" id="UPA00074">
    <property type="reaction ID" value="UER00128"/>
</dbReference>
<comment type="similarity">
    <text evidence="6">Belongs to the PurS family.</text>
</comment>
<dbReference type="InterPro" id="IPR003850">
    <property type="entry name" value="PurS"/>
</dbReference>
<dbReference type="GO" id="GO:0006189">
    <property type="term" value="P:'de novo' IMP biosynthetic process"/>
    <property type="evidence" value="ECO:0007669"/>
    <property type="project" value="UniProtKB-UniRule"/>
</dbReference>
<dbReference type="PANTHER" id="PTHR34696:SF1">
    <property type="entry name" value="PHOSPHORIBOSYLFORMYLGLYCINAMIDINE SYNTHASE SUBUNIT PURS"/>
    <property type="match status" value="1"/>
</dbReference>
<dbReference type="OrthoDB" id="3479567at2"/>
<dbReference type="eggNOG" id="COG1828">
    <property type="taxonomic scope" value="Bacteria"/>
</dbReference>
<dbReference type="Proteomes" id="UP000008495">
    <property type="component" value="Unassembled WGS sequence"/>
</dbReference>
<reference evidence="8 9" key="1">
    <citation type="submission" date="2012-08" db="EMBL/GenBank/DDBJ databases">
        <title>Whole genome shotgun sequence of Austwickia chelonae NBRC 105200.</title>
        <authorList>
            <person name="Yoshida I."/>
            <person name="Hosoyama A."/>
            <person name="Tsuchikane K."/>
            <person name="Katsumata H."/>
            <person name="Ando Y."/>
            <person name="Ohji S."/>
            <person name="Hamada M."/>
            <person name="Tamura T."/>
            <person name="Yamazoe A."/>
            <person name="Yamazaki S."/>
            <person name="Fujita N."/>
        </authorList>
    </citation>
    <scope>NUCLEOTIDE SEQUENCE [LARGE SCALE GENOMIC DNA]</scope>
    <source>
        <strain evidence="8 9">NBRC 105200</strain>
    </source>
</reference>
<gene>
    <name evidence="6 8" type="primary">purS</name>
    <name evidence="8" type="ORF">AUCHE_17_01930</name>
</gene>
<keyword evidence="9" id="KW-1185">Reference proteome</keyword>
<comment type="subcellular location">
    <subcellularLocation>
        <location evidence="6">Cytoplasm</location>
    </subcellularLocation>
</comment>
<name>K6WAV7_9MICO</name>
<dbReference type="InterPro" id="IPR036604">
    <property type="entry name" value="PurS-like_sf"/>
</dbReference>
<evidence type="ECO:0000256" key="7">
    <source>
        <dbReference type="SAM" id="MobiDB-lite"/>
    </source>
</evidence>
<sequence>MGTVVVDVMLKPEILDPQGQAVAGALPRLGFAQFNDVRQGKRFTLEVEGPVTPQILAQAREAAQTLLSNPVIEDVVSVRDAETGETAYDWEDEGNPESWGAIAPIPEGAGRHEGRARVDRGNLSAEQLQGAEGTAAYKGDDD</sequence>
<feature type="region of interest" description="Disordered" evidence="7">
    <location>
        <begin position="88"/>
        <end position="142"/>
    </location>
</feature>
<comment type="subunit">
    <text evidence="6">Part of the FGAM synthase complex composed of 1 PurL, 1 PurQ and 2 PurS subunits.</text>
</comment>
<dbReference type="STRING" id="100225.SAMN05421595_0193"/>
<dbReference type="NCBIfam" id="NF004630">
    <property type="entry name" value="PRK05974.1"/>
    <property type="match status" value="1"/>
</dbReference>
<dbReference type="Pfam" id="PF02700">
    <property type="entry name" value="PurS"/>
    <property type="match status" value="1"/>
</dbReference>